<accession>A0A7U3ZLC4</accession>
<organism evidence="6 7">
    <name type="scientific">Runella slithyformis (strain ATCC 29530 / DSM 19594 / LMG 11500 / NCIMB 11436 / LSU 4)</name>
    <dbReference type="NCBI Taxonomy" id="761193"/>
    <lineage>
        <taxon>Bacteria</taxon>
        <taxon>Pseudomonadati</taxon>
        <taxon>Bacteroidota</taxon>
        <taxon>Cytophagia</taxon>
        <taxon>Cytophagales</taxon>
        <taxon>Spirosomataceae</taxon>
        <taxon>Runella</taxon>
    </lineage>
</organism>
<comment type="cofactor">
    <cofactor evidence="1">
        <name>FMN</name>
        <dbReference type="ChEBI" id="CHEBI:58210"/>
    </cofactor>
</comment>
<dbReference type="KEGG" id="rsi:Runsl_2933"/>
<keyword evidence="7" id="KW-1185">Reference proteome</keyword>
<dbReference type="SUPFAM" id="SSF50475">
    <property type="entry name" value="FMN-binding split barrel"/>
    <property type="match status" value="1"/>
</dbReference>
<name>A0A7U3ZLC4_RUNSL</name>
<dbReference type="EMBL" id="CP002859">
    <property type="protein sequence ID" value="AEI49321.1"/>
    <property type="molecule type" value="Genomic_DNA"/>
</dbReference>
<protein>
    <submittedName>
        <fullName evidence="6">Flavin reductase domain protein FMN-binding protein</fullName>
    </submittedName>
</protein>
<evidence type="ECO:0000256" key="1">
    <source>
        <dbReference type="ARBA" id="ARBA00001917"/>
    </source>
</evidence>
<dbReference type="InterPro" id="IPR012349">
    <property type="entry name" value="Split_barrel_FMN-bd"/>
</dbReference>
<dbReference type="GO" id="GO:0016646">
    <property type="term" value="F:oxidoreductase activity, acting on the CH-NH group of donors, NAD or NADP as acceptor"/>
    <property type="evidence" value="ECO:0007669"/>
    <property type="project" value="UniProtKB-ARBA"/>
</dbReference>
<dbReference type="PANTHER" id="PTHR33798">
    <property type="entry name" value="FLAVOPROTEIN OXYGENASE"/>
    <property type="match status" value="1"/>
</dbReference>
<dbReference type="AlphaFoldDB" id="A0A7U3ZLC4"/>
<keyword evidence="2" id="KW-0285">Flavoprotein</keyword>
<dbReference type="RefSeq" id="WP_013928630.1">
    <property type="nucleotide sequence ID" value="NC_015703.1"/>
</dbReference>
<dbReference type="Pfam" id="PF01613">
    <property type="entry name" value="Flavin_Reduct"/>
    <property type="match status" value="1"/>
</dbReference>
<reference evidence="6 7" key="2">
    <citation type="journal article" date="2012" name="Stand. Genomic Sci.">
        <title>Complete genome sequence of the aquatic bacterium Runella slithyformis type strain (LSU 4(T)).</title>
        <authorList>
            <person name="Copeland A."/>
            <person name="Zhang X."/>
            <person name="Misra M."/>
            <person name="Lapidus A."/>
            <person name="Nolan M."/>
            <person name="Lucas S."/>
            <person name="Deshpande S."/>
            <person name="Cheng J.F."/>
            <person name="Tapia R."/>
            <person name="Goodwin L.A."/>
            <person name="Pitluck S."/>
            <person name="Liolios K."/>
            <person name="Pagani I."/>
            <person name="Ivanova N."/>
            <person name="Mikhailova N."/>
            <person name="Pati A."/>
            <person name="Chen A."/>
            <person name="Palaniappan K."/>
            <person name="Land M."/>
            <person name="Hauser L."/>
            <person name="Pan C."/>
            <person name="Jeffries C.D."/>
            <person name="Detter J.C."/>
            <person name="Brambilla E.M."/>
            <person name="Rohde M."/>
            <person name="Djao O.D."/>
            <person name="Goker M."/>
            <person name="Sikorski J."/>
            <person name="Tindall B.J."/>
            <person name="Woyke T."/>
            <person name="Bristow J."/>
            <person name="Eisen J.A."/>
            <person name="Markowitz V."/>
            <person name="Hugenholtz P."/>
            <person name="Kyrpides N.C."/>
            <person name="Klenk H.P."/>
            <person name="Mavromatis K."/>
        </authorList>
    </citation>
    <scope>NUCLEOTIDE SEQUENCE [LARGE SCALE GENOMIC DNA]</scope>
    <source>
        <strain evidence="7">ATCC 29530 / DSM 19594 / LMG 11500 / NCIMB 11436 / LSU 4</strain>
    </source>
</reference>
<feature type="domain" description="Flavin reductase like" evidence="5">
    <location>
        <begin position="20"/>
        <end position="178"/>
    </location>
</feature>
<reference evidence="7" key="1">
    <citation type="submission" date="2011-06" db="EMBL/GenBank/DDBJ databases">
        <title>The complete genome of chromosome of Runella slithyformis DSM 19594.</title>
        <authorList>
            <consortium name="US DOE Joint Genome Institute (JGI-PGF)"/>
            <person name="Lucas S."/>
            <person name="Han J."/>
            <person name="Lapidus A."/>
            <person name="Bruce D."/>
            <person name="Goodwin L."/>
            <person name="Pitluck S."/>
            <person name="Peters L."/>
            <person name="Kyrpides N."/>
            <person name="Mavromatis K."/>
            <person name="Ivanova N."/>
            <person name="Ovchinnikova G."/>
            <person name="Zhang X."/>
            <person name="Misra M."/>
            <person name="Detter J.C."/>
            <person name="Tapia R."/>
            <person name="Han C."/>
            <person name="Land M."/>
            <person name="Hauser L."/>
            <person name="Markowitz V."/>
            <person name="Cheng J.-F."/>
            <person name="Hugenholtz P."/>
            <person name="Woyke T."/>
            <person name="Wu D."/>
            <person name="Tindall B."/>
            <person name="Faehrich R."/>
            <person name="Brambilla E."/>
            <person name="Klenk H.-P."/>
            <person name="Eisen J.A."/>
        </authorList>
    </citation>
    <scope>NUCLEOTIDE SEQUENCE [LARGE SCALE GENOMIC DNA]</scope>
    <source>
        <strain evidence="7">ATCC 29530 / DSM 19594 / LMG 11500 / NCIMB 11436 / LSU 4</strain>
    </source>
</reference>
<sequence>MLTINPQDVPVPVIHHYLQGAVAPRPIAFASTIDREGNVNLSPFSFFNLFGTKPPTLIFSPNRRVRDATNKHTLENVQEVDEVVINMVDYAMVEQMSLASCEYPKGTNEFVKAGFTEVPSQRVRPPRVGESKAVFECKVKQIISLGEEGGAANLVICEVVLAHFSEDILDENGRIDQRKTDWVARMGGDWYARASGSALFEIPKPSTQRGIGVDAIPDFVKTNPLLTGNDLGRLGNVVQLPPPDAVLAFKNSNTGSDFLQLAKHLLAEGKVNEAWLALLADRSSAL</sequence>
<gene>
    <name evidence="6" type="ordered locus">Runsl_2933</name>
</gene>
<dbReference type="PANTHER" id="PTHR33798:SF5">
    <property type="entry name" value="FLAVIN REDUCTASE LIKE DOMAIN-CONTAINING PROTEIN"/>
    <property type="match status" value="1"/>
</dbReference>
<evidence type="ECO:0000313" key="7">
    <source>
        <dbReference type="Proteomes" id="UP000000493"/>
    </source>
</evidence>
<evidence type="ECO:0000256" key="3">
    <source>
        <dbReference type="ARBA" id="ARBA00022643"/>
    </source>
</evidence>
<dbReference type="GO" id="GO:0010181">
    <property type="term" value="F:FMN binding"/>
    <property type="evidence" value="ECO:0007669"/>
    <property type="project" value="InterPro"/>
</dbReference>
<evidence type="ECO:0000313" key="6">
    <source>
        <dbReference type="EMBL" id="AEI49321.1"/>
    </source>
</evidence>
<keyword evidence="3" id="KW-0288">FMN</keyword>
<dbReference type="Gene3D" id="2.30.110.10">
    <property type="entry name" value="Electron Transport, Fmn-binding Protein, Chain A"/>
    <property type="match status" value="1"/>
</dbReference>
<evidence type="ECO:0000256" key="2">
    <source>
        <dbReference type="ARBA" id="ARBA00022630"/>
    </source>
</evidence>
<dbReference type="InterPro" id="IPR002563">
    <property type="entry name" value="Flavin_Rdtase-like_dom"/>
</dbReference>
<proteinExistence type="inferred from homology"/>
<comment type="similarity">
    <text evidence="4">Belongs to the flavoredoxin family.</text>
</comment>
<evidence type="ECO:0000259" key="5">
    <source>
        <dbReference type="SMART" id="SM00903"/>
    </source>
</evidence>
<evidence type="ECO:0000256" key="4">
    <source>
        <dbReference type="ARBA" id="ARBA00038054"/>
    </source>
</evidence>
<dbReference type="SMART" id="SM00903">
    <property type="entry name" value="Flavin_Reduct"/>
    <property type="match status" value="1"/>
</dbReference>
<dbReference type="Proteomes" id="UP000000493">
    <property type="component" value="Chromosome"/>
</dbReference>